<keyword evidence="2" id="KW-1185">Reference proteome</keyword>
<accession>A0ACC0TJQ5</accession>
<sequence>MTSNQQRLQPFHDVGPGVSSPYNSTIHIYSEGNLSDKNFSFTQATPYNSDHLTNDHSLLHTTDDERLARSSKKNPSFSLCCLNGRVSLPAMQPTPPILDFLLDHSNGSASKKFRDNIRAYNSMFAFTSMGAKIDTSVNDQPAPYVFKISGHCHHLMGSLLHVDGESPKDSKSSSLDENIVVDLLRMLDETNELAKLFRKARDKTQNIHSVDYKLRLLGKRNHDSRQYDDPTSNDIGGLVVGDIGDFFSERDIIIECFSGSLKRISKLHPKFMALQYPLLFPYGEDGYSCNIMFVDHGHEKTRKRSRVPMRAYYAYLINERPGCDNTIIKGGRLYQQFLVDAFVNVEEDRLDYIRANQKDLRTEVYKGIHEAVLNGDVEGFSAGKIIVPSSLTGSPRYMINNYQDAMAICRTYGNPDLFITFTCNVNWPEIRRELTKGRIYKHEDKPDIITHVFRSKVIDMLAFIKSGKPFGQIIADVCAIEFQKRDVDSIVSAEIPDKFTDPKCYEIVSRFMMHGPCGLANPKSQCMNEGICSKRFPKQFKTQTVFDDNGFVYYRRRDLKDNFVIKNGIQLNNRYVVPYNRELLLRYNAHINIEICCQSMLIKYLFKYVSKGSDRCRVVVEKDRADEIHAYMNCCFICPYEAVWRLLQFPIHSRSPPVERLQIHLPLHQNVVYSGNESLPSVLQKPGIEKTMLTEWFTRNRIDHEACQLYYSEFPHKYIWDPGKKEWSPRSKGFSLGRLTYVHPASGELYFLRLLLNHLRGALSFDYLKNVSGVVHPTFQLACKTLGLLGDDKEWEDVFCEAMATATSPQIRNLFVSVVLFCDVADPEVLFNKFWRSMYDDIITRFKSIFAMPNLKLFDDELKNYVLYELELLFNVAGTSLEKHKLPMPDGRLLSEIKNKLLREELNYDIADLICQHSSTFPQLNQCQLNVYDYVVKSVLEKRQELIFAPMNNRCCFEALDRSLRDVLTNGNDLPNDKPFGGKSILLGGDFRQILPVIPGGTKEDIKELAIFANWILAIGDGTQHDALFPDDSDASMIKIPQDLLLEPGSNPILAIVSAVYPSIRDINIDPCYFRERAIVTPRNATVSEINDFILNMLPGMKRIYLSTDTVCKTLSDGDNAEILYPVEFINQLEFNGVPSHTISLRIGTPIMLLRNLNLSAGLCNGTRLIVTQLAERVIEAQIITGQFPIRPCYAMTINKSQGQSLKVVGVFLKDQVFTHRQLYVALSRVTSRQ</sequence>
<dbReference type="Proteomes" id="UP000006729">
    <property type="component" value="Chromosome 1"/>
</dbReference>
<reference evidence="1 2" key="1">
    <citation type="journal article" date="2006" name="Science">
        <title>The genome of black cottonwood, Populus trichocarpa (Torr. &amp; Gray).</title>
        <authorList>
            <person name="Tuskan G.A."/>
            <person name="Difazio S."/>
            <person name="Jansson S."/>
            <person name="Bohlmann J."/>
            <person name="Grigoriev I."/>
            <person name="Hellsten U."/>
            <person name="Putnam N."/>
            <person name="Ralph S."/>
            <person name="Rombauts S."/>
            <person name="Salamov A."/>
            <person name="Schein J."/>
            <person name="Sterck L."/>
            <person name="Aerts A."/>
            <person name="Bhalerao R.R."/>
            <person name="Bhalerao R.P."/>
            <person name="Blaudez D."/>
            <person name="Boerjan W."/>
            <person name="Brun A."/>
            <person name="Brunner A."/>
            <person name="Busov V."/>
            <person name="Campbell M."/>
            <person name="Carlson J."/>
            <person name="Chalot M."/>
            <person name="Chapman J."/>
            <person name="Chen G.L."/>
            <person name="Cooper D."/>
            <person name="Coutinho P.M."/>
            <person name="Couturier J."/>
            <person name="Covert S."/>
            <person name="Cronk Q."/>
            <person name="Cunningham R."/>
            <person name="Davis J."/>
            <person name="Degroeve S."/>
            <person name="Dejardin A."/>
            <person name="Depamphilis C."/>
            <person name="Detter J."/>
            <person name="Dirks B."/>
            <person name="Dubchak I."/>
            <person name="Duplessis S."/>
            <person name="Ehlting J."/>
            <person name="Ellis B."/>
            <person name="Gendler K."/>
            <person name="Goodstein D."/>
            <person name="Gribskov M."/>
            <person name="Grimwood J."/>
            <person name="Groover A."/>
            <person name="Gunter L."/>
            <person name="Hamberger B."/>
            <person name="Heinze B."/>
            <person name="Helariutta Y."/>
            <person name="Henrissat B."/>
            <person name="Holligan D."/>
            <person name="Holt R."/>
            <person name="Huang W."/>
            <person name="Islam-Faridi N."/>
            <person name="Jones S."/>
            <person name="Jones-Rhoades M."/>
            <person name="Jorgensen R."/>
            <person name="Joshi C."/>
            <person name="Kangasjarvi J."/>
            <person name="Karlsson J."/>
            <person name="Kelleher C."/>
            <person name="Kirkpatrick R."/>
            <person name="Kirst M."/>
            <person name="Kohler A."/>
            <person name="Kalluri U."/>
            <person name="Larimer F."/>
            <person name="Leebens-Mack J."/>
            <person name="Leple J.C."/>
            <person name="Locascio P."/>
            <person name="Lou Y."/>
            <person name="Lucas S."/>
            <person name="Martin F."/>
            <person name="Montanini B."/>
            <person name="Napoli C."/>
            <person name="Nelson D.R."/>
            <person name="Nelson C."/>
            <person name="Nieminen K."/>
            <person name="Nilsson O."/>
            <person name="Pereda V."/>
            <person name="Peter G."/>
            <person name="Philippe R."/>
            <person name="Pilate G."/>
            <person name="Poliakov A."/>
            <person name="Razumovskaya J."/>
            <person name="Richardson P."/>
            <person name="Rinaldi C."/>
            <person name="Ritland K."/>
            <person name="Rouze P."/>
            <person name="Ryaboy D."/>
            <person name="Schmutz J."/>
            <person name="Schrader J."/>
            <person name="Segerman B."/>
            <person name="Shin H."/>
            <person name="Siddiqui A."/>
            <person name="Sterky F."/>
            <person name="Terry A."/>
            <person name="Tsai C.J."/>
            <person name="Uberbacher E."/>
            <person name="Unneberg P."/>
            <person name="Vahala J."/>
            <person name="Wall K."/>
            <person name="Wessler S."/>
            <person name="Yang G."/>
            <person name="Yin T."/>
            <person name="Douglas C."/>
            <person name="Marra M."/>
            <person name="Sandberg G."/>
            <person name="Van de Peer Y."/>
            <person name="Rokhsar D."/>
        </authorList>
    </citation>
    <scope>NUCLEOTIDE SEQUENCE [LARGE SCALE GENOMIC DNA]</scope>
    <source>
        <strain evidence="2">cv. Nisqually</strain>
    </source>
</reference>
<name>A0ACC0TJQ5_POPTR</name>
<gene>
    <name evidence="1" type="ORF">POPTR_001G165240v4</name>
</gene>
<organism evidence="1 2">
    <name type="scientific">Populus trichocarpa</name>
    <name type="common">Western balsam poplar</name>
    <name type="synonym">Populus balsamifera subsp. trichocarpa</name>
    <dbReference type="NCBI Taxonomy" id="3694"/>
    <lineage>
        <taxon>Eukaryota</taxon>
        <taxon>Viridiplantae</taxon>
        <taxon>Streptophyta</taxon>
        <taxon>Embryophyta</taxon>
        <taxon>Tracheophyta</taxon>
        <taxon>Spermatophyta</taxon>
        <taxon>Magnoliopsida</taxon>
        <taxon>eudicotyledons</taxon>
        <taxon>Gunneridae</taxon>
        <taxon>Pentapetalae</taxon>
        <taxon>rosids</taxon>
        <taxon>fabids</taxon>
        <taxon>Malpighiales</taxon>
        <taxon>Salicaceae</taxon>
        <taxon>Saliceae</taxon>
        <taxon>Populus</taxon>
    </lineage>
</organism>
<proteinExistence type="predicted"/>
<evidence type="ECO:0000313" key="2">
    <source>
        <dbReference type="Proteomes" id="UP000006729"/>
    </source>
</evidence>
<comment type="caution">
    <text evidence="1">The sequence shown here is derived from an EMBL/GenBank/DDBJ whole genome shotgun (WGS) entry which is preliminary data.</text>
</comment>
<dbReference type="EMBL" id="CM009290">
    <property type="protein sequence ID" value="KAI9401758.1"/>
    <property type="molecule type" value="Genomic_DNA"/>
</dbReference>
<protein>
    <submittedName>
        <fullName evidence="1">Uncharacterized protein</fullName>
    </submittedName>
</protein>
<evidence type="ECO:0000313" key="1">
    <source>
        <dbReference type="EMBL" id="KAI9401758.1"/>
    </source>
</evidence>